<keyword evidence="1" id="KW-0472">Membrane</keyword>
<gene>
    <name evidence="2" type="ORF">WDS16_06870</name>
</gene>
<name>A0ABZ2PPQ3_9NOCA</name>
<dbReference type="RefSeq" id="WP_338891500.1">
    <property type="nucleotide sequence ID" value="NZ_CP147846.1"/>
</dbReference>
<feature type="transmembrane region" description="Helical" evidence="1">
    <location>
        <begin position="118"/>
        <end position="142"/>
    </location>
</feature>
<evidence type="ECO:0000313" key="2">
    <source>
        <dbReference type="EMBL" id="WXG70235.1"/>
    </source>
</evidence>
<keyword evidence="1" id="KW-1133">Transmembrane helix</keyword>
<feature type="transmembrane region" description="Helical" evidence="1">
    <location>
        <begin position="80"/>
        <end position="98"/>
    </location>
</feature>
<keyword evidence="1" id="KW-0812">Transmembrane</keyword>
<feature type="transmembrane region" description="Helical" evidence="1">
    <location>
        <begin position="154"/>
        <end position="176"/>
    </location>
</feature>
<evidence type="ECO:0000256" key="1">
    <source>
        <dbReference type="SAM" id="Phobius"/>
    </source>
</evidence>
<dbReference type="Pfam" id="PF11139">
    <property type="entry name" value="SfLAP"/>
    <property type="match status" value="1"/>
</dbReference>
<feature type="transmembrane region" description="Helical" evidence="1">
    <location>
        <begin position="6"/>
        <end position="30"/>
    </location>
</feature>
<dbReference type="EMBL" id="CP147846">
    <property type="protein sequence ID" value="WXG70235.1"/>
    <property type="molecule type" value="Genomic_DNA"/>
</dbReference>
<reference evidence="2 3" key="1">
    <citation type="submission" date="2024-03" db="EMBL/GenBank/DDBJ databases">
        <title>Natural products discovery in diverse microorganisms through a two-stage MS feature dereplication strategy.</title>
        <authorList>
            <person name="Zhang R."/>
        </authorList>
    </citation>
    <scope>NUCLEOTIDE SEQUENCE [LARGE SCALE GENOMIC DNA]</scope>
    <source>
        <strain evidence="2 3">18930</strain>
    </source>
</reference>
<feature type="transmembrane region" description="Helical" evidence="1">
    <location>
        <begin position="197"/>
        <end position="219"/>
    </location>
</feature>
<feature type="transmembrane region" description="Helical" evidence="1">
    <location>
        <begin position="42"/>
        <end position="68"/>
    </location>
</feature>
<protein>
    <submittedName>
        <fullName evidence="2">GAP family protein</fullName>
    </submittedName>
</protein>
<accession>A0ABZ2PPQ3</accession>
<dbReference type="InterPro" id="IPR021315">
    <property type="entry name" value="Gap/Sap"/>
</dbReference>
<sequence>MITLLSALVGFAVLDSLDVLLIGITAAIAYDARLRRIPPLKTGLAFIGGVFLATSSFGLLAVLGFDFLTGIFDFELTPTLRYWGELVLSVVLIALALLPQSNRPPPAWTAKFRRSPSLLAVTGFAVGIVQAPTAVPYLAGLAMLSSYSPLPPTWPVIVVAYCALALAPPLVVLVMSMGRSRAARRRYRRVVRVLTRFGPTLVRIVFAVIGCVLLLDVIINRSQLW</sequence>
<dbReference type="Proteomes" id="UP001432000">
    <property type="component" value="Chromosome"/>
</dbReference>
<organism evidence="2 3">
    <name type="scientific">Rhodococcus sovatensis</name>
    <dbReference type="NCBI Taxonomy" id="1805840"/>
    <lineage>
        <taxon>Bacteria</taxon>
        <taxon>Bacillati</taxon>
        <taxon>Actinomycetota</taxon>
        <taxon>Actinomycetes</taxon>
        <taxon>Mycobacteriales</taxon>
        <taxon>Nocardiaceae</taxon>
        <taxon>Rhodococcus</taxon>
    </lineage>
</organism>
<proteinExistence type="predicted"/>
<keyword evidence="3" id="KW-1185">Reference proteome</keyword>
<evidence type="ECO:0000313" key="3">
    <source>
        <dbReference type="Proteomes" id="UP001432000"/>
    </source>
</evidence>